<keyword evidence="3" id="KW-0949">S-adenosyl-L-methionine</keyword>
<evidence type="ECO:0000256" key="1">
    <source>
        <dbReference type="ARBA" id="ARBA00001933"/>
    </source>
</evidence>
<accession>A0A1Y2DC19</accession>
<proteinExistence type="predicted"/>
<dbReference type="SFLD" id="SFLDG01070">
    <property type="entry name" value="PLP-dependent"/>
    <property type="match status" value="1"/>
</dbReference>
<dbReference type="PANTHER" id="PTHR30538:SF0">
    <property type="entry name" value="L-LYSINE 2,3-AMINOMUTASE AQ_1632-RELATED"/>
    <property type="match status" value="1"/>
</dbReference>
<evidence type="ECO:0000256" key="7">
    <source>
        <dbReference type="ARBA" id="ARBA00023014"/>
    </source>
</evidence>
<dbReference type="InterPro" id="IPR007197">
    <property type="entry name" value="rSAM"/>
</dbReference>
<evidence type="ECO:0000256" key="2">
    <source>
        <dbReference type="ARBA" id="ARBA00022485"/>
    </source>
</evidence>
<dbReference type="InParanoid" id="A0A1Y2DC19"/>
<dbReference type="RefSeq" id="XP_040710273.1">
    <property type="nucleotide sequence ID" value="XM_040856953.1"/>
</dbReference>
<organism evidence="8 9">
    <name type="scientific">Pseudomassariella vexata</name>
    <dbReference type="NCBI Taxonomy" id="1141098"/>
    <lineage>
        <taxon>Eukaryota</taxon>
        <taxon>Fungi</taxon>
        <taxon>Dikarya</taxon>
        <taxon>Ascomycota</taxon>
        <taxon>Pezizomycotina</taxon>
        <taxon>Sordariomycetes</taxon>
        <taxon>Xylariomycetidae</taxon>
        <taxon>Amphisphaeriales</taxon>
        <taxon>Pseudomassariaceae</taxon>
        <taxon>Pseudomassariella</taxon>
    </lineage>
</organism>
<reference evidence="8 9" key="1">
    <citation type="submission" date="2016-07" db="EMBL/GenBank/DDBJ databases">
        <title>Pervasive Adenine N6-methylation of Active Genes in Fungi.</title>
        <authorList>
            <consortium name="DOE Joint Genome Institute"/>
            <person name="Mondo S.J."/>
            <person name="Dannebaum R.O."/>
            <person name="Kuo R.C."/>
            <person name="Labutti K."/>
            <person name="Haridas S."/>
            <person name="Kuo A."/>
            <person name="Salamov A."/>
            <person name="Ahrendt S.R."/>
            <person name="Lipzen A."/>
            <person name="Sullivan W."/>
            <person name="Andreopoulos W.B."/>
            <person name="Clum A."/>
            <person name="Lindquist E."/>
            <person name="Daum C."/>
            <person name="Ramamoorthy G.K."/>
            <person name="Gryganskyi A."/>
            <person name="Culley D."/>
            <person name="Magnuson J.K."/>
            <person name="James T.Y."/>
            <person name="O'Malley M.A."/>
            <person name="Stajich J.E."/>
            <person name="Spatafora J.W."/>
            <person name="Visel A."/>
            <person name="Grigoriev I.V."/>
        </authorList>
    </citation>
    <scope>NUCLEOTIDE SEQUENCE [LARGE SCALE GENOMIC DNA]</scope>
    <source>
        <strain evidence="8 9">CBS 129021</strain>
    </source>
</reference>
<evidence type="ECO:0000256" key="6">
    <source>
        <dbReference type="ARBA" id="ARBA00023004"/>
    </source>
</evidence>
<gene>
    <name evidence="8" type="ORF">BCR38DRAFT_355489</name>
</gene>
<dbReference type="OrthoDB" id="5396721at2759"/>
<comment type="cofactor">
    <cofactor evidence="1">
        <name>pyridoxal 5'-phosphate</name>
        <dbReference type="ChEBI" id="CHEBI:597326"/>
    </cofactor>
</comment>
<dbReference type="GeneID" id="63773165"/>
<dbReference type="Gene3D" id="3.20.20.70">
    <property type="entry name" value="Aldolase class I"/>
    <property type="match status" value="1"/>
</dbReference>
<sequence length="480" mass="54476">MSRQAPLRWLASQSATRTVPSTLRRTIFTVPPRASQAASLAACPEPEQGPVASGHDEFWRQIPMWRDVSVDQFTSYAWSKKNIVEHHKRSRSENLQGILRVVLPDSVPCDSSPNKLQRREELIEDVFQGIAASTMSLRLMPYIFSRINWQDPRHDPIFRQFFPVKSLMVPDHPKLKLDSLHENEDSPVDGVVHRYPDKALFLPVSVCPTYCTFCTRSYAVGAEVSTFTKQQMKPILKRWEHAFAYIESQPGLHDVVVSGGDAYYLAPDQLAYIGERLIKMKNIRKFRFASKGLAVCPNRVLDPEDRWADALIWVHRKALGAGKRMALHTHFNSPNEVSWITQAACSKLVEAGVTIRNQTVLLRGVNDSVETMSALIRTLADSLRVAPYYVYQCDMVKNTEHLRTPLQTMLDLETQIRGSIAGFDMPQFIVDLPEGGGKRLAPTFLSYDRQTGVSRYMAPAVKGKEKEDKVYEYYDPCIMA</sequence>
<keyword evidence="5" id="KW-0663">Pyridoxal phosphate</keyword>
<dbReference type="SFLD" id="SFLDS00029">
    <property type="entry name" value="Radical_SAM"/>
    <property type="match status" value="1"/>
</dbReference>
<name>A0A1Y2DC19_9PEZI</name>
<evidence type="ECO:0000256" key="4">
    <source>
        <dbReference type="ARBA" id="ARBA00022723"/>
    </source>
</evidence>
<dbReference type="SUPFAM" id="SSF102114">
    <property type="entry name" value="Radical SAM enzymes"/>
    <property type="match status" value="1"/>
</dbReference>
<evidence type="ECO:0008006" key="10">
    <source>
        <dbReference type="Google" id="ProtNLM"/>
    </source>
</evidence>
<evidence type="ECO:0000313" key="8">
    <source>
        <dbReference type="EMBL" id="ORY56694.1"/>
    </source>
</evidence>
<comment type="caution">
    <text evidence="8">The sequence shown here is derived from an EMBL/GenBank/DDBJ whole genome shotgun (WGS) entry which is preliminary data.</text>
</comment>
<dbReference type="EMBL" id="MCFJ01000022">
    <property type="protein sequence ID" value="ORY56694.1"/>
    <property type="molecule type" value="Genomic_DNA"/>
</dbReference>
<dbReference type="InterPro" id="IPR003739">
    <property type="entry name" value="Lys_aminomutase/Glu_NH3_mut"/>
</dbReference>
<keyword evidence="7" id="KW-0411">Iron-sulfur</keyword>
<dbReference type="Proteomes" id="UP000193689">
    <property type="component" value="Unassembled WGS sequence"/>
</dbReference>
<keyword evidence="2" id="KW-0004">4Fe-4S</keyword>
<protein>
    <recommendedName>
        <fullName evidence="10">L-lysine 2,3-aminomutase</fullName>
    </recommendedName>
</protein>
<evidence type="ECO:0000313" key="9">
    <source>
        <dbReference type="Proteomes" id="UP000193689"/>
    </source>
</evidence>
<evidence type="ECO:0000256" key="5">
    <source>
        <dbReference type="ARBA" id="ARBA00022898"/>
    </source>
</evidence>
<dbReference type="NCBIfam" id="TIGR00238">
    <property type="entry name" value="KamA family radical SAM protein"/>
    <property type="match status" value="1"/>
</dbReference>
<evidence type="ECO:0000256" key="3">
    <source>
        <dbReference type="ARBA" id="ARBA00022691"/>
    </source>
</evidence>
<dbReference type="GO" id="GO:0051539">
    <property type="term" value="F:4 iron, 4 sulfur cluster binding"/>
    <property type="evidence" value="ECO:0007669"/>
    <property type="project" value="UniProtKB-KW"/>
</dbReference>
<dbReference type="AlphaFoldDB" id="A0A1Y2DC19"/>
<keyword evidence="4" id="KW-0479">Metal-binding</keyword>
<dbReference type="STRING" id="1141098.A0A1Y2DC19"/>
<dbReference type="GO" id="GO:0003824">
    <property type="term" value="F:catalytic activity"/>
    <property type="evidence" value="ECO:0007669"/>
    <property type="project" value="InterPro"/>
</dbReference>
<dbReference type="InterPro" id="IPR013785">
    <property type="entry name" value="Aldolase_TIM"/>
</dbReference>
<keyword evidence="6" id="KW-0408">Iron</keyword>
<keyword evidence="9" id="KW-1185">Reference proteome</keyword>
<dbReference type="GO" id="GO:0046872">
    <property type="term" value="F:metal ion binding"/>
    <property type="evidence" value="ECO:0007669"/>
    <property type="project" value="UniProtKB-KW"/>
</dbReference>
<dbReference type="InterPro" id="IPR058240">
    <property type="entry name" value="rSAM_sf"/>
</dbReference>
<dbReference type="PANTHER" id="PTHR30538">
    <property type="entry name" value="LYSINE 2,3-AMINOMUTASE-RELATED"/>
    <property type="match status" value="1"/>
</dbReference>